<dbReference type="Proteomes" id="UP000692954">
    <property type="component" value="Unassembled WGS sequence"/>
</dbReference>
<comment type="caution">
    <text evidence="1">The sequence shown here is derived from an EMBL/GenBank/DDBJ whole genome shotgun (WGS) entry which is preliminary data.</text>
</comment>
<proteinExistence type="predicted"/>
<name>A0A8S1NWJ8_9CILI</name>
<dbReference type="EMBL" id="CAJJDN010000057">
    <property type="protein sequence ID" value="CAD8091474.1"/>
    <property type="molecule type" value="Genomic_DNA"/>
</dbReference>
<keyword evidence="2" id="KW-1185">Reference proteome</keyword>
<evidence type="ECO:0000313" key="1">
    <source>
        <dbReference type="EMBL" id="CAD8091474.1"/>
    </source>
</evidence>
<organism evidence="1 2">
    <name type="scientific">Paramecium sonneborni</name>
    <dbReference type="NCBI Taxonomy" id="65129"/>
    <lineage>
        <taxon>Eukaryota</taxon>
        <taxon>Sar</taxon>
        <taxon>Alveolata</taxon>
        <taxon>Ciliophora</taxon>
        <taxon>Intramacronucleata</taxon>
        <taxon>Oligohymenophorea</taxon>
        <taxon>Peniculida</taxon>
        <taxon>Parameciidae</taxon>
        <taxon>Paramecium</taxon>
    </lineage>
</organism>
<protein>
    <submittedName>
        <fullName evidence="1">Uncharacterized protein</fullName>
    </submittedName>
</protein>
<dbReference type="AlphaFoldDB" id="A0A8S1NWJ8"/>
<sequence length="86" mass="10543">MEYIQQILFDSTRIIINISTNLTLKFDNEMMIFFQLRYLIQLIKQRVQYSQTFVRLIYLIKRINLSITPFIPYLFDIINKGYRIKN</sequence>
<accession>A0A8S1NWJ8</accession>
<gene>
    <name evidence="1" type="ORF">PSON_ATCC_30995.1.T0570290</name>
</gene>
<reference evidence="1" key="1">
    <citation type="submission" date="2021-01" db="EMBL/GenBank/DDBJ databases">
        <authorList>
            <consortium name="Genoscope - CEA"/>
            <person name="William W."/>
        </authorList>
    </citation>
    <scope>NUCLEOTIDE SEQUENCE</scope>
</reference>
<evidence type="ECO:0000313" key="2">
    <source>
        <dbReference type="Proteomes" id="UP000692954"/>
    </source>
</evidence>